<feature type="region of interest" description="Disordered" evidence="4">
    <location>
        <begin position="1"/>
        <end position="128"/>
    </location>
</feature>
<reference evidence="6 7" key="1">
    <citation type="journal article" date="2020" name="bioRxiv">
        <title>Whole genome comparisons of ergot fungi reveals the divergence and evolution of species within the genus Claviceps are the result of varying mechanisms driving genome evolution and host range expansion.</title>
        <authorList>
            <person name="Wyka S.A."/>
            <person name="Mondo S.J."/>
            <person name="Liu M."/>
            <person name="Dettman J."/>
            <person name="Nalam V."/>
            <person name="Broders K.D."/>
        </authorList>
    </citation>
    <scope>NUCLEOTIDE SEQUENCE</scope>
    <source>
        <strain evidence="6">CCC 1102</strain>
        <strain evidence="5 7">LM583</strain>
    </source>
</reference>
<keyword evidence="2" id="KW-0564">Palmitate</keyword>
<dbReference type="OrthoDB" id="5415072at2759"/>
<sequence>MGNICGKEDPEPALPTRALHTAPPSHRTAAVPAASKRKVGGPARTLGSNSKSSSPASGPPAEAAADARRKAAEAAEARAKAASKPGGKLQSQLAAQKRQSRNETLKTAGEEERRAREIAQNEDVRAYS</sequence>
<evidence type="ECO:0000313" key="7">
    <source>
        <dbReference type="Proteomes" id="UP000742024"/>
    </source>
</evidence>
<dbReference type="Pfam" id="PF15811">
    <property type="entry name" value="SVIP"/>
    <property type="match status" value="1"/>
</dbReference>
<evidence type="ECO:0000313" key="6">
    <source>
        <dbReference type="EMBL" id="KAG5972148.1"/>
    </source>
</evidence>
<dbReference type="EMBL" id="SRPS01000050">
    <property type="protein sequence ID" value="KAG5972148.1"/>
    <property type="molecule type" value="Genomic_DNA"/>
</dbReference>
<dbReference type="Proteomes" id="UP000784919">
    <property type="component" value="Unassembled WGS sequence"/>
</dbReference>
<evidence type="ECO:0000256" key="3">
    <source>
        <dbReference type="ARBA" id="ARBA00023288"/>
    </source>
</evidence>
<dbReference type="Proteomes" id="UP000742024">
    <property type="component" value="Unassembled WGS sequence"/>
</dbReference>
<feature type="compositionally biased region" description="Low complexity" evidence="4">
    <location>
        <begin position="50"/>
        <end position="64"/>
    </location>
</feature>
<comment type="caution">
    <text evidence="6">The sequence shown here is derived from an EMBL/GenBank/DDBJ whole genome shotgun (WGS) entry which is preliminary data.</text>
</comment>
<evidence type="ECO:0000256" key="4">
    <source>
        <dbReference type="SAM" id="MobiDB-lite"/>
    </source>
</evidence>
<dbReference type="AlphaFoldDB" id="A0A9P7MVY4"/>
<keyword evidence="1" id="KW-0519">Myristate</keyword>
<proteinExistence type="predicted"/>
<feature type="compositionally biased region" description="Basic and acidic residues" evidence="4">
    <location>
        <begin position="1"/>
        <end position="10"/>
    </location>
</feature>
<keyword evidence="7" id="KW-1185">Reference proteome</keyword>
<organism evidence="6 8">
    <name type="scientific">Claviceps arundinis</name>
    <dbReference type="NCBI Taxonomy" id="1623583"/>
    <lineage>
        <taxon>Eukaryota</taxon>
        <taxon>Fungi</taxon>
        <taxon>Dikarya</taxon>
        <taxon>Ascomycota</taxon>
        <taxon>Pezizomycotina</taxon>
        <taxon>Sordariomycetes</taxon>
        <taxon>Hypocreomycetidae</taxon>
        <taxon>Hypocreales</taxon>
        <taxon>Clavicipitaceae</taxon>
        <taxon>Claviceps</taxon>
    </lineage>
</organism>
<evidence type="ECO:0000256" key="1">
    <source>
        <dbReference type="ARBA" id="ARBA00022707"/>
    </source>
</evidence>
<protein>
    <submittedName>
        <fullName evidence="6">Uncharacterized protein</fullName>
    </submittedName>
</protein>
<feature type="compositionally biased region" description="Basic and acidic residues" evidence="4">
    <location>
        <begin position="65"/>
        <end position="79"/>
    </location>
</feature>
<evidence type="ECO:0000256" key="2">
    <source>
        <dbReference type="ARBA" id="ARBA00023139"/>
    </source>
</evidence>
<feature type="compositionally biased region" description="Basic and acidic residues" evidence="4">
    <location>
        <begin position="100"/>
        <end position="128"/>
    </location>
</feature>
<keyword evidence="3" id="KW-0449">Lipoprotein</keyword>
<accession>A0A9P7MVY4</accession>
<dbReference type="EMBL" id="SRPR01000133">
    <property type="protein sequence ID" value="KAG5958987.1"/>
    <property type="molecule type" value="Genomic_DNA"/>
</dbReference>
<gene>
    <name evidence="6" type="ORF">E4U56_006373</name>
    <name evidence="5" type="ORF">E4U57_001000</name>
</gene>
<dbReference type="InterPro" id="IPR031632">
    <property type="entry name" value="SVIP"/>
</dbReference>
<evidence type="ECO:0000313" key="5">
    <source>
        <dbReference type="EMBL" id="KAG5958987.1"/>
    </source>
</evidence>
<evidence type="ECO:0000313" key="8">
    <source>
        <dbReference type="Proteomes" id="UP000784919"/>
    </source>
</evidence>
<name>A0A9P7MVY4_9HYPO</name>